<comment type="catalytic activity">
    <reaction evidence="3">
        <text>glycyl-tRNA(Ala) + H2O = tRNA(Ala) + glycine + H(+)</text>
        <dbReference type="Rhea" id="RHEA:53744"/>
        <dbReference type="Rhea" id="RHEA-COMP:9657"/>
        <dbReference type="Rhea" id="RHEA-COMP:13640"/>
        <dbReference type="ChEBI" id="CHEBI:15377"/>
        <dbReference type="ChEBI" id="CHEBI:15378"/>
        <dbReference type="ChEBI" id="CHEBI:57305"/>
        <dbReference type="ChEBI" id="CHEBI:78442"/>
        <dbReference type="ChEBI" id="CHEBI:78522"/>
    </reaction>
</comment>
<accession>A0A0W0XZS0</accession>
<dbReference type="OrthoDB" id="9801395at2"/>
<comment type="catalytic activity">
    <reaction evidence="3">
        <text>a D-aminoacyl-tRNA + H2O = a tRNA + a D-alpha-amino acid + H(+)</text>
        <dbReference type="Rhea" id="RHEA:13953"/>
        <dbReference type="Rhea" id="RHEA-COMP:10123"/>
        <dbReference type="Rhea" id="RHEA-COMP:10124"/>
        <dbReference type="ChEBI" id="CHEBI:15377"/>
        <dbReference type="ChEBI" id="CHEBI:15378"/>
        <dbReference type="ChEBI" id="CHEBI:59871"/>
        <dbReference type="ChEBI" id="CHEBI:78442"/>
        <dbReference type="ChEBI" id="CHEBI:79333"/>
        <dbReference type="EC" id="3.1.1.96"/>
    </reaction>
</comment>
<sequence length="145" mass="16119">MLTVIQVVREARVEVEQQIIGQIEHGLLILCGFGPTDNSATLETMLEKCLNYRIFCDMQGKMNLNLQQVEGGLLLVPQFTLLAETRKGLRPSFSNAASPNQARALFSELVELANQKYSRVAKGKFGANMQVHLCNDGPVTFVMDF</sequence>
<dbReference type="GO" id="GO:0005737">
    <property type="term" value="C:cytoplasm"/>
    <property type="evidence" value="ECO:0007669"/>
    <property type="project" value="UniProtKB-SubCell"/>
</dbReference>
<comment type="similarity">
    <text evidence="1 3">Belongs to the DTD family.</text>
</comment>
<dbReference type="InterPro" id="IPR003732">
    <property type="entry name" value="Daa-tRNA_deacyls_DTD"/>
</dbReference>
<dbReference type="EC" id="3.1.1.-" evidence="3"/>
<comment type="function">
    <text evidence="3">An aminoacyl-tRNA editing enzyme that deacylates mischarged D-aminoacyl-tRNAs. Also deacylates mischarged glycyl-tRNA(Ala), protecting cells against glycine mischarging by AlaRS. Acts via tRNA-based rather than protein-based catalysis; rejects L-amino acids rather than detecting D-amino acids in the active site. By recycling D-aminoacyl-tRNA to D-amino acids and free tRNA molecules, this enzyme counteracts the toxicity associated with the formation of D-aminoacyl-tRNA entities in vivo and helps enforce protein L-homochirality.</text>
</comment>
<dbReference type="Pfam" id="PF02580">
    <property type="entry name" value="Tyr_Deacylase"/>
    <property type="match status" value="1"/>
</dbReference>
<evidence type="ECO:0000256" key="2">
    <source>
        <dbReference type="ARBA" id="ARBA00022801"/>
    </source>
</evidence>
<dbReference type="PANTHER" id="PTHR10472:SF5">
    <property type="entry name" value="D-AMINOACYL-TRNA DEACYLASE 1"/>
    <property type="match status" value="1"/>
</dbReference>
<comment type="caution">
    <text evidence="4">The sequence shown here is derived from an EMBL/GenBank/DDBJ whole genome shotgun (WGS) entry which is preliminary data.</text>
</comment>
<dbReference type="RefSeq" id="WP_058507707.1">
    <property type="nucleotide sequence ID" value="NZ_CAAAIK010000001.1"/>
</dbReference>
<comment type="domain">
    <text evidence="3">A Gly-cisPro motif from one monomer fits into the active site of the other monomer to allow specific chiral rejection of L-amino acids.</text>
</comment>
<reference evidence="4 5" key="1">
    <citation type="submission" date="2015-11" db="EMBL/GenBank/DDBJ databases">
        <title>Genomic analysis of 38 Legionella species identifies large and diverse effector repertoires.</title>
        <authorList>
            <person name="Burstein D."/>
            <person name="Amaro F."/>
            <person name="Zusman T."/>
            <person name="Lifshitz Z."/>
            <person name="Cohen O."/>
            <person name="Gilbert J.A."/>
            <person name="Pupko T."/>
            <person name="Shuman H.A."/>
            <person name="Segal G."/>
        </authorList>
    </citation>
    <scope>NUCLEOTIDE SEQUENCE [LARGE SCALE GENOMIC DNA]</scope>
    <source>
        <strain evidence="4 5">CDC#1442-AUS-E</strain>
    </source>
</reference>
<organism evidence="4 5">
    <name type="scientific">Legionella quinlivanii</name>
    <dbReference type="NCBI Taxonomy" id="45073"/>
    <lineage>
        <taxon>Bacteria</taxon>
        <taxon>Pseudomonadati</taxon>
        <taxon>Pseudomonadota</taxon>
        <taxon>Gammaproteobacteria</taxon>
        <taxon>Legionellales</taxon>
        <taxon>Legionellaceae</taxon>
        <taxon>Legionella</taxon>
    </lineage>
</organism>
<dbReference type="GO" id="GO:0051500">
    <property type="term" value="F:D-tyrosyl-tRNA(Tyr) deacylase activity"/>
    <property type="evidence" value="ECO:0007669"/>
    <property type="project" value="TreeGrafter"/>
</dbReference>
<dbReference type="AlphaFoldDB" id="A0A0W0XZS0"/>
<keyword evidence="3" id="KW-0963">Cytoplasm</keyword>
<dbReference type="Proteomes" id="UP000054618">
    <property type="component" value="Unassembled WGS sequence"/>
</dbReference>
<keyword evidence="2 3" id="KW-0378">Hydrolase</keyword>
<keyword evidence="3" id="KW-0694">RNA-binding</keyword>
<gene>
    <name evidence="3" type="primary">dtd</name>
    <name evidence="4" type="ORF">Lqui_1604</name>
</gene>
<dbReference type="GO" id="GO:0106026">
    <property type="term" value="F:Gly-tRNA(Ala) deacylase activity"/>
    <property type="evidence" value="ECO:0007669"/>
    <property type="project" value="UniProtKB-UniRule"/>
</dbReference>
<evidence type="ECO:0000313" key="5">
    <source>
        <dbReference type="Proteomes" id="UP000054618"/>
    </source>
</evidence>
<dbReference type="GO" id="GO:0000049">
    <property type="term" value="F:tRNA binding"/>
    <property type="evidence" value="ECO:0007669"/>
    <property type="project" value="UniProtKB-UniRule"/>
</dbReference>
<dbReference type="GO" id="GO:0043908">
    <property type="term" value="F:Ser(Gly)-tRNA(Ala) hydrolase activity"/>
    <property type="evidence" value="ECO:0007669"/>
    <property type="project" value="UniProtKB-UniRule"/>
</dbReference>
<dbReference type="EMBL" id="LNYS01000008">
    <property type="protein sequence ID" value="KTD50279.1"/>
    <property type="molecule type" value="Genomic_DNA"/>
</dbReference>
<dbReference type="InterPro" id="IPR023509">
    <property type="entry name" value="DTD-like_sf"/>
</dbReference>
<keyword evidence="5" id="KW-1185">Reference proteome</keyword>
<evidence type="ECO:0000313" key="4">
    <source>
        <dbReference type="EMBL" id="KTD50279.1"/>
    </source>
</evidence>
<name>A0A0W0XZS0_9GAMM</name>
<evidence type="ECO:0000256" key="3">
    <source>
        <dbReference type="HAMAP-Rule" id="MF_00518"/>
    </source>
</evidence>
<feature type="short sequence motif" description="Gly-cisPro motif, important for rejection of L-amino acids" evidence="3">
    <location>
        <begin position="137"/>
        <end position="138"/>
    </location>
</feature>
<dbReference type="FunFam" id="3.50.80.10:FF:000001">
    <property type="entry name" value="D-aminoacyl-tRNA deacylase"/>
    <property type="match status" value="1"/>
</dbReference>
<dbReference type="PANTHER" id="PTHR10472">
    <property type="entry name" value="D-TYROSYL-TRNA TYR DEACYLASE"/>
    <property type="match status" value="1"/>
</dbReference>
<dbReference type="NCBIfam" id="TIGR00256">
    <property type="entry name" value="D-aminoacyl-tRNA deacylase"/>
    <property type="match status" value="1"/>
</dbReference>
<keyword evidence="3" id="KW-0820">tRNA-binding</keyword>
<dbReference type="GO" id="GO:0019478">
    <property type="term" value="P:D-amino acid catabolic process"/>
    <property type="evidence" value="ECO:0007669"/>
    <property type="project" value="UniProtKB-UniRule"/>
</dbReference>
<dbReference type="Gene3D" id="3.50.80.10">
    <property type="entry name" value="D-tyrosyl-tRNA(Tyr) deacylase"/>
    <property type="match status" value="1"/>
</dbReference>
<comment type="subunit">
    <text evidence="3">Homodimer.</text>
</comment>
<proteinExistence type="inferred from homology"/>
<dbReference type="SUPFAM" id="SSF69500">
    <property type="entry name" value="DTD-like"/>
    <property type="match status" value="1"/>
</dbReference>
<comment type="subcellular location">
    <subcellularLocation>
        <location evidence="3">Cytoplasm</location>
    </subcellularLocation>
</comment>
<dbReference type="PATRIC" id="fig|45073.5.peg.1695"/>
<dbReference type="STRING" id="45073.Lqui_1604"/>
<dbReference type="HAMAP" id="MF_00518">
    <property type="entry name" value="Deacylase_Dtd"/>
    <property type="match status" value="1"/>
</dbReference>
<evidence type="ECO:0000256" key="1">
    <source>
        <dbReference type="ARBA" id="ARBA00009673"/>
    </source>
</evidence>
<protein>
    <recommendedName>
        <fullName evidence="3">D-aminoacyl-tRNA deacylase</fullName>
        <shortName evidence="3">DTD</shortName>
        <ecNumber evidence="3">3.1.1.96</ecNumber>
    </recommendedName>
    <alternativeName>
        <fullName evidence="3">Gly-tRNA(Ala) deacylase</fullName>
        <ecNumber evidence="3">3.1.1.-</ecNumber>
    </alternativeName>
</protein>
<dbReference type="EC" id="3.1.1.96" evidence="3"/>